<dbReference type="GO" id="GO:0005794">
    <property type="term" value="C:Golgi apparatus"/>
    <property type="evidence" value="ECO:0007669"/>
    <property type="project" value="UniProtKB-SubCell"/>
</dbReference>
<dbReference type="EMBL" id="JAAARO010000019">
    <property type="protein sequence ID" value="KAF5730578.1"/>
    <property type="molecule type" value="Genomic_DNA"/>
</dbReference>
<dbReference type="Pfam" id="PF04051">
    <property type="entry name" value="TRAPP"/>
    <property type="match status" value="1"/>
</dbReference>
<dbReference type="Gene3D" id="3.30.1380.20">
    <property type="entry name" value="Trafficking protein particle complex subunit 3"/>
    <property type="match status" value="1"/>
</dbReference>
<evidence type="ECO:0000256" key="1">
    <source>
        <dbReference type="ARBA" id="ARBA00004222"/>
    </source>
</evidence>
<dbReference type="PANTHER" id="PTHR13048">
    <property type="entry name" value="TRAFFICKING PROTEIN PARTICLE COMPLEX SUBUNIT 3"/>
    <property type="match status" value="1"/>
</dbReference>
<protein>
    <recommendedName>
        <fullName evidence="10">Trafficking protein particle complex subunit 3</fullName>
    </recommendedName>
</protein>
<proteinExistence type="inferred from homology"/>
<evidence type="ECO:0000256" key="7">
    <source>
        <dbReference type="ARBA" id="ARBA00023034"/>
    </source>
</evidence>
<dbReference type="Proteomes" id="UP000593562">
    <property type="component" value="Unassembled WGS sequence"/>
</dbReference>
<dbReference type="GO" id="GO:0005783">
    <property type="term" value="C:endoplasmic reticulum"/>
    <property type="evidence" value="ECO:0007669"/>
    <property type="project" value="UniProtKB-SubCell"/>
</dbReference>
<dbReference type="AlphaFoldDB" id="A0A7J7C8V3"/>
<evidence type="ECO:0000313" key="9">
    <source>
        <dbReference type="Proteomes" id="UP000593562"/>
    </source>
</evidence>
<evidence type="ECO:0000256" key="5">
    <source>
        <dbReference type="ARBA" id="ARBA00022824"/>
    </source>
</evidence>
<dbReference type="GO" id="GO:0048193">
    <property type="term" value="P:Golgi vesicle transport"/>
    <property type="evidence" value="ECO:0007669"/>
    <property type="project" value="InterPro"/>
</dbReference>
<evidence type="ECO:0000256" key="3">
    <source>
        <dbReference type="ARBA" id="ARBA00006218"/>
    </source>
</evidence>
<accession>A0A7J7C8V3</accession>
<dbReference type="InterPro" id="IPR007194">
    <property type="entry name" value="TRAPP_component"/>
</dbReference>
<gene>
    <name evidence="8" type="ORF">HS088_TW19G00170</name>
</gene>
<dbReference type="InterPro" id="IPR016721">
    <property type="entry name" value="Bet3"/>
</dbReference>
<keyword evidence="5" id="KW-0256">Endoplasmic reticulum</keyword>
<evidence type="ECO:0000256" key="4">
    <source>
        <dbReference type="ARBA" id="ARBA00022448"/>
    </source>
</evidence>
<comment type="subcellular location">
    <subcellularLocation>
        <location evidence="2">Endoplasmic reticulum</location>
    </subcellularLocation>
    <subcellularLocation>
        <location evidence="1">Golgi apparatus</location>
        <location evidence="1">cis-Golgi network</location>
    </subcellularLocation>
</comment>
<keyword evidence="6" id="KW-0931">ER-Golgi transport</keyword>
<dbReference type="InterPro" id="IPR024096">
    <property type="entry name" value="NO_sig/Golgi_transp_ligand-bd"/>
</dbReference>
<sequence>MPPVAPRSGDAIFTSVERVNAELFTLTYGAIVRQLLTDLEEVEEVNKQLDQMGYNIGIRMIDEFLAKSDVSRCVDFRETAEAIAKSFY</sequence>
<dbReference type="SUPFAM" id="SSF111126">
    <property type="entry name" value="Ligand-binding domain in the NO signalling and Golgi transport"/>
    <property type="match status" value="1"/>
</dbReference>
<dbReference type="InParanoid" id="A0A7J7C8V3"/>
<comment type="caution">
    <text evidence="8">The sequence shown here is derived from an EMBL/GenBank/DDBJ whole genome shotgun (WGS) entry which is preliminary data.</text>
</comment>
<keyword evidence="9" id="KW-1185">Reference proteome</keyword>
<keyword evidence="7" id="KW-0333">Golgi apparatus</keyword>
<evidence type="ECO:0000256" key="2">
    <source>
        <dbReference type="ARBA" id="ARBA00004240"/>
    </source>
</evidence>
<evidence type="ECO:0008006" key="10">
    <source>
        <dbReference type="Google" id="ProtNLM"/>
    </source>
</evidence>
<keyword evidence="4" id="KW-0813">Transport</keyword>
<evidence type="ECO:0000256" key="6">
    <source>
        <dbReference type="ARBA" id="ARBA00022892"/>
    </source>
</evidence>
<evidence type="ECO:0000313" key="8">
    <source>
        <dbReference type="EMBL" id="KAF5730578.1"/>
    </source>
</evidence>
<comment type="similarity">
    <text evidence="3">Belongs to the TRAPP small subunits family. BET3 subfamily.</text>
</comment>
<reference evidence="8 9" key="1">
    <citation type="journal article" date="2020" name="Nat. Commun.">
        <title>Genome of Tripterygium wilfordii and identification of cytochrome P450 involved in triptolide biosynthesis.</title>
        <authorList>
            <person name="Tu L."/>
            <person name="Su P."/>
            <person name="Zhang Z."/>
            <person name="Gao L."/>
            <person name="Wang J."/>
            <person name="Hu T."/>
            <person name="Zhou J."/>
            <person name="Zhang Y."/>
            <person name="Zhao Y."/>
            <person name="Liu Y."/>
            <person name="Song Y."/>
            <person name="Tong Y."/>
            <person name="Lu Y."/>
            <person name="Yang J."/>
            <person name="Xu C."/>
            <person name="Jia M."/>
            <person name="Peters R.J."/>
            <person name="Huang L."/>
            <person name="Gao W."/>
        </authorList>
    </citation>
    <scope>NUCLEOTIDE SEQUENCE [LARGE SCALE GENOMIC DNA]</scope>
    <source>
        <strain evidence="9">cv. XIE 37</strain>
        <tissue evidence="8">Leaf</tissue>
    </source>
</reference>
<dbReference type="GO" id="GO:0030008">
    <property type="term" value="C:TRAPP complex"/>
    <property type="evidence" value="ECO:0007669"/>
    <property type="project" value="InterPro"/>
</dbReference>
<name>A0A7J7C8V3_TRIWF</name>
<organism evidence="8 9">
    <name type="scientific">Tripterygium wilfordii</name>
    <name type="common">Thunder God vine</name>
    <dbReference type="NCBI Taxonomy" id="458696"/>
    <lineage>
        <taxon>Eukaryota</taxon>
        <taxon>Viridiplantae</taxon>
        <taxon>Streptophyta</taxon>
        <taxon>Embryophyta</taxon>
        <taxon>Tracheophyta</taxon>
        <taxon>Spermatophyta</taxon>
        <taxon>Magnoliopsida</taxon>
        <taxon>eudicotyledons</taxon>
        <taxon>Gunneridae</taxon>
        <taxon>Pentapetalae</taxon>
        <taxon>rosids</taxon>
        <taxon>fabids</taxon>
        <taxon>Celastrales</taxon>
        <taxon>Celastraceae</taxon>
        <taxon>Tripterygium</taxon>
    </lineage>
</organism>